<reference evidence="3" key="3">
    <citation type="submission" date="2015-02" db="UniProtKB">
        <authorList>
            <consortium name="EnsemblProtists"/>
        </authorList>
    </citation>
    <scope>IDENTIFICATION</scope>
    <source>
        <strain evidence="3">DAOM BR144</strain>
    </source>
</reference>
<dbReference type="eggNOG" id="KOG0698">
    <property type="taxonomic scope" value="Eukaryota"/>
</dbReference>
<keyword evidence="4" id="KW-1185">Reference proteome</keyword>
<dbReference type="CDD" id="cd00143">
    <property type="entry name" value="PP2Cc"/>
    <property type="match status" value="1"/>
</dbReference>
<dbReference type="EnsemblProtists" id="PYU1_T010575">
    <property type="protein sequence ID" value="PYU1_T010575"/>
    <property type="gene ID" value="PYU1_G010552"/>
</dbReference>
<dbReference type="STRING" id="431595.K3X026"/>
<evidence type="ECO:0000313" key="3">
    <source>
        <dbReference type="EnsemblProtists" id="PYU1_T010575"/>
    </source>
</evidence>
<organism evidence="3 4">
    <name type="scientific">Globisporangium ultimum (strain ATCC 200006 / CBS 805.95 / DAOM BR144)</name>
    <name type="common">Pythium ultimum</name>
    <dbReference type="NCBI Taxonomy" id="431595"/>
    <lineage>
        <taxon>Eukaryota</taxon>
        <taxon>Sar</taxon>
        <taxon>Stramenopiles</taxon>
        <taxon>Oomycota</taxon>
        <taxon>Peronosporomycetes</taxon>
        <taxon>Pythiales</taxon>
        <taxon>Pythiaceae</taxon>
        <taxon>Globisporangium</taxon>
    </lineage>
</organism>
<dbReference type="Gene3D" id="3.60.40.10">
    <property type="entry name" value="PPM-type phosphatase domain"/>
    <property type="match status" value="1"/>
</dbReference>
<dbReference type="HOGENOM" id="CLU_013173_0_5_1"/>
<dbReference type="SUPFAM" id="SSF81606">
    <property type="entry name" value="PP2C-like"/>
    <property type="match status" value="1"/>
</dbReference>
<reference evidence="4" key="1">
    <citation type="journal article" date="2010" name="Genome Biol.">
        <title>Genome sequence of the necrotrophic plant pathogen Pythium ultimum reveals original pathogenicity mechanisms and effector repertoire.</title>
        <authorList>
            <person name="Levesque C.A."/>
            <person name="Brouwer H."/>
            <person name="Cano L."/>
            <person name="Hamilton J.P."/>
            <person name="Holt C."/>
            <person name="Huitema E."/>
            <person name="Raffaele S."/>
            <person name="Robideau G.P."/>
            <person name="Thines M."/>
            <person name="Win J."/>
            <person name="Zerillo M.M."/>
            <person name="Beakes G.W."/>
            <person name="Boore J.L."/>
            <person name="Busam D."/>
            <person name="Dumas B."/>
            <person name="Ferriera S."/>
            <person name="Fuerstenberg S.I."/>
            <person name="Gachon C.M."/>
            <person name="Gaulin E."/>
            <person name="Govers F."/>
            <person name="Grenville-Briggs L."/>
            <person name="Horner N."/>
            <person name="Hostetler J."/>
            <person name="Jiang R.H."/>
            <person name="Johnson J."/>
            <person name="Krajaejun T."/>
            <person name="Lin H."/>
            <person name="Meijer H.J."/>
            <person name="Moore B."/>
            <person name="Morris P."/>
            <person name="Phuntmart V."/>
            <person name="Puiu D."/>
            <person name="Shetty J."/>
            <person name="Stajich J.E."/>
            <person name="Tripathy S."/>
            <person name="Wawra S."/>
            <person name="van West P."/>
            <person name="Whitty B.R."/>
            <person name="Coutinho P.M."/>
            <person name="Henrissat B."/>
            <person name="Martin F."/>
            <person name="Thomas P.D."/>
            <person name="Tyler B.M."/>
            <person name="De Vries R.P."/>
            <person name="Kamoun S."/>
            <person name="Yandell M."/>
            <person name="Tisserat N."/>
            <person name="Buell C.R."/>
        </authorList>
    </citation>
    <scope>NUCLEOTIDE SEQUENCE</scope>
    <source>
        <strain evidence="4">DAOM:BR144</strain>
    </source>
</reference>
<dbReference type="Pfam" id="PF00481">
    <property type="entry name" value="PP2C"/>
    <property type="match status" value="1"/>
</dbReference>
<dbReference type="EMBL" id="GL376596">
    <property type="status" value="NOT_ANNOTATED_CDS"/>
    <property type="molecule type" value="Genomic_DNA"/>
</dbReference>
<feature type="region of interest" description="Disordered" evidence="1">
    <location>
        <begin position="1"/>
        <end position="48"/>
    </location>
</feature>
<accession>K3X026</accession>
<reference evidence="4" key="2">
    <citation type="submission" date="2010-04" db="EMBL/GenBank/DDBJ databases">
        <authorList>
            <person name="Buell R."/>
            <person name="Hamilton J."/>
            <person name="Hostetler J."/>
        </authorList>
    </citation>
    <scope>NUCLEOTIDE SEQUENCE [LARGE SCALE GENOMIC DNA]</scope>
    <source>
        <strain evidence="4">DAOM:BR144</strain>
    </source>
</reference>
<feature type="compositionally biased region" description="Polar residues" evidence="1">
    <location>
        <begin position="17"/>
        <end position="31"/>
    </location>
</feature>
<dbReference type="AlphaFoldDB" id="K3X026"/>
<dbReference type="InterPro" id="IPR001932">
    <property type="entry name" value="PPM-type_phosphatase-like_dom"/>
</dbReference>
<dbReference type="InParanoid" id="K3X026"/>
<evidence type="ECO:0000259" key="2">
    <source>
        <dbReference type="PROSITE" id="PS51746"/>
    </source>
</evidence>
<evidence type="ECO:0000313" key="4">
    <source>
        <dbReference type="Proteomes" id="UP000019132"/>
    </source>
</evidence>
<dbReference type="PANTHER" id="PTHR47992">
    <property type="entry name" value="PROTEIN PHOSPHATASE"/>
    <property type="match status" value="1"/>
</dbReference>
<dbReference type="InterPro" id="IPR036457">
    <property type="entry name" value="PPM-type-like_dom_sf"/>
</dbReference>
<dbReference type="Proteomes" id="UP000019132">
    <property type="component" value="Unassembled WGS sequence"/>
</dbReference>
<proteinExistence type="predicted"/>
<dbReference type="InterPro" id="IPR015655">
    <property type="entry name" value="PP2C"/>
</dbReference>
<protein>
    <recommendedName>
        <fullName evidence="2">PPM-type phosphatase domain-containing protein</fullName>
    </recommendedName>
</protein>
<name>K3X026_GLOUD</name>
<dbReference type="GO" id="GO:0004722">
    <property type="term" value="F:protein serine/threonine phosphatase activity"/>
    <property type="evidence" value="ECO:0007669"/>
    <property type="project" value="InterPro"/>
</dbReference>
<evidence type="ECO:0000256" key="1">
    <source>
        <dbReference type="SAM" id="MobiDB-lite"/>
    </source>
</evidence>
<dbReference type="SMART" id="SM00331">
    <property type="entry name" value="PP2C_SIG"/>
    <property type="match status" value="1"/>
</dbReference>
<dbReference type="SMART" id="SM00332">
    <property type="entry name" value="PP2Cc"/>
    <property type="match status" value="1"/>
</dbReference>
<dbReference type="PROSITE" id="PS51746">
    <property type="entry name" value="PPM_2"/>
    <property type="match status" value="1"/>
</dbReference>
<feature type="domain" description="PPM-type phosphatase" evidence="2">
    <location>
        <begin position="41"/>
        <end position="333"/>
    </location>
</feature>
<dbReference type="OMA" id="FACSLHI"/>
<dbReference type="VEuPathDB" id="FungiDB:PYU1_G010552"/>
<sequence length="337" mass="36037">MTGAPAAVGHKRKGPPSHTSGDSFDSVSSRRQPAGKKQKASVGVATDRGGKANQEDAYVIGGNAAPRLTLNGYANATVGCFGVFDGHGGDRASRYCAEHVFAKIQDEIDMNVTVDAAITTAVRAVDAEFCTIARRSSHPDLERAAAFQRGLPGQTFRSFAMEDGSTCLISIIRHGMLYVGNVGDSRAIICTRKGKPVCLSNDQKPNRKDERARLEAKGAHVTGSPSFLYHVWPINKLIDVPRVNGALAMSRSIGDLSLKPWITCDPEITTHELTADDQFLILATDGLWDVVSSKAAAKTAAAYDDPQQAADALVKLALARKTLDNITVIVVDISSYR</sequence>